<dbReference type="GO" id="GO:0005737">
    <property type="term" value="C:cytoplasm"/>
    <property type="evidence" value="ECO:0007669"/>
    <property type="project" value="TreeGrafter"/>
</dbReference>
<dbReference type="GeneID" id="25273507"/>
<dbReference type="RefSeq" id="XP_013249403.1">
    <property type="nucleotide sequence ID" value="XM_013393949.1"/>
</dbReference>
<dbReference type="VEuPathDB" id="ToxoDB:EAH_00054370"/>
<reference evidence="8" key="2">
    <citation type="submission" date="2013-10" db="EMBL/GenBank/DDBJ databases">
        <authorList>
            <person name="Aslett M."/>
        </authorList>
    </citation>
    <scope>NUCLEOTIDE SEQUENCE [LARGE SCALE GENOMIC DNA]</scope>
    <source>
        <strain evidence="8">Houghton</strain>
    </source>
</reference>
<evidence type="ECO:0000256" key="6">
    <source>
        <dbReference type="SAM" id="MobiDB-lite"/>
    </source>
</evidence>
<dbReference type="EMBL" id="HG671281">
    <property type="protein sequence ID" value="CDI80662.1"/>
    <property type="molecule type" value="Genomic_DNA"/>
</dbReference>
<sequence>MPQGCCSKEEEARQLPKSRGEETPATATSASVPDNADKTGKPAAATGSAAAAVEELKGGKQLKPTSLPTAAALAHAMRGLSLSPSPLNSPHLFWDTQPVVKATEQQNITPQDEGPIDATKTVEDVRKDPYTLPSGFVWSQCSVEEPEMLDELYNLLALHYVEDDDNLFRFNYGKDFLVWALTPPNYFKEWIVGVRVEASKKLVGFISAIPTTLVCNNKQIKVAEVNFLCVHKKLRSKRLAPVLIKEITRRVNLKGIWQAVSYSLLLWRNAGTGTVL</sequence>
<evidence type="ECO:0000256" key="5">
    <source>
        <dbReference type="ARBA" id="ARBA00031242"/>
    </source>
</evidence>
<feature type="region of interest" description="Disordered" evidence="6">
    <location>
        <begin position="1"/>
        <end position="49"/>
    </location>
</feature>
<dbReference type="Proteomes" id="UP000018050">
    <property type="component" value="Unassembled WGS sequence"/>
</dbReference>
<evidence type="ECO:0000256" key="3">
    <source>
        <dbReference type="ARBA" id="ARBA00022679"/>
    </source>
</evidence>
<dbReference type="OrthoDB" id="347264at2759"/>
<evidence type="ECO:0000259" key="7">
    <source>
        <dbReference type="Pfam" id="PF01233"/>
    </source>
</evidence>
<dbReference type="EC" id="2.3.1.97" evidence="2"/>
<reference evidence="8" key="1">
    <citation type="submission" date="2013-10" db="EMBL/GenBank/DDBJ databases">
        <title>Genomic analysis of the causative agents of coccidiosis in chickens.</title>
        <authorList>
            <person name="Reid A.J."/>
            <person name="Blake D."/>
            <person name="Billington K."/>
            <person name="Browne H."/>
            <person name="Dunn M."/>
            <person name="Hung S."/>
            <person name="Kawahara F."/>
            <person name="Miranda-Saavedra D."/>
            <person name="Mourier T."/>
            <person name="Nagra H."/>
            <person name="Otto T.D."/>
            <person name="Rawlings N."/>
            <person name="Sanchez A."/>
            <person name="Sanders M."/>
            <person name="Subramaniam C."/>
            <person name="Tay Y."/>
            <person name="Dear P."/>
            <person name="Doerig C."/>
            <person name="Gruber A."/>
            <person name="Parkinson J."/>
            <person name="Shirley M."/>
            <person name="Wan K.L."/>
            <person name="Berriman M."/>
            <person name="Tomley F."/>
            <person name="Pain A."/>
        </authorList>
    </citation>
    <scope>NUCLEOTIDE SEQUENCE [LARGE SCALE GENOMIC DNA]</scope>
    <source>
        <strain evidence="8">Houghton</strain>
    </source>
</reference>
<accession>U6GM76</accession>
<keyword evidence="3 8" id="KW-0808">Transferase</keyword>
<gene>
    <name evidence="8" type="ORF">EAH_00054370</name>
</gene>
<proteinExistence type="inferred from homology"/>
<dbReference type="InterPro" id="IPR000903">
    <property type="entry name" value="NMT"/>
</dbReference>
<dbReference type="OMA" id="INSEQIC"/>
<dbReference type="GO" id="GO:0004379">
    <property type="term" value="F:glycylpeptide N-tetradecanoyltransferase activity"/>
    <property type="evidence" value="ECO:0007669"/>
    <property type="project" value="UniProtKB-EC"/>
</dbReference>
<feature type="domain" description="Glycylpeptide N-tetradecanoyltransferase N-terminal" evidence="7">
    <location>
        <begin position="115"/>
        <end position="260"/>
    </location>
</feature>
<dbReference type="PROSITE" id="PS00975">
    <property type="entry name" value="NMT_1"/>
    <property type="match status" value="1"/>
</dbReference>
<dbReference type="Gene3D" id="3.40.630.170">
    <property type="match status" value="1"/>
</dbReference>
<organism evidence="8 9">
    <name type="scientific">Eimeria acervulina</name>
    <name type="common">Coccidian parasite</name>
    <dbReference type="NCBI Taxonomy" id="5801"/>
    <lineage>
        <taxon>Eukaryota</taxon>
        <taxon>Sar</taxon>
        <taxon>Alveolata</taxon>
        <taxon>Apicomplexa</taxon>
        <taxon>Conoidasida</taxon>
        <taxon>Coccidia</taxon>
        <taxon>Eucoccidiorida</taxon>
        <taxon>Eimeriorina</taxon>
        <taxon>Eimeriidae</taxon>
        <taxon>Eimeria</taxon>
    </lineage>
</organism>
<dbReference type="PANTHER" id="PTHR11377:SF5">
    <property type="entry name" value="GLYCYLPEPTIDE N-TETRADECANOYLTRANSFERASE"/>
    <property type="match status" value="1"/>
</dbReference>
<evidence type="ECO:0000256" key="1">
    <source>
        <dbReference type="ARBA" id="ARBA00009469"/>
    </source>
</evidence>
<feature type="compositionally biased region" description="Basic and acidic residues" evidence="6">
    <location>
        <begin position="7"/>
        <end position="22"/>
    </location>
</feature>
<evidence type="ECO:0000256" key="2">
    <source>
        <dbReference type="ARBA" id="ARBA00012923"/>
    </source>
</evidence>
<dbReference type="InterPro" id="IPR022676">
    <property type="entry name" value="NMT_N"/>
</dbReference>
<dbReference type="Pfam" id="PF01233">
    <property type="entry name" value="NMT"/>
    <property type="match status" value="1"/>
</dbReference>
<name>U6GM76_EIMAC</name>
<keyword evidence="9" id="KW-1185">Reference proteome</keyword>
<dbReference type="PANTHER" id="PTHR11377">
    <property type="entry name" value="N-MYRISTOYL TRANSFERASE"/>
    <property type="match status" value="1"/>
</dbReference>
<dbReference type="InterPro" id="IPR022678">
    <property type="entry name" value="NMT_CS"/>
</dbReference>
<dbReference type="InterPro" id="IPR016181">
    <property type="entry name" value="Acyl_CoA_acyltransferase"/>
</dbReference>
<evidence type="ECO:0000313" key="9">
    <source>
        <dbReference type="Proteomes" id="UP000018050"/>
    </source>
</evidence>
<comment type="similarity">
    <text evidence="1">Belongs to the NMT family.</text>
</comment>
<evidence type="ECO:0000256" key="4">
    <source>
        <dbReference type="ARBA" id="ARBA00023315"/>
    </source>
</evidence>
<evidence type="ECO:0000313" key="8">
    <source>
        <dbReference type="EMBL" id="CDI80662.1"/>
    </source>
</evidence>
<dbReference type="AlphaFoldDB" id="U6GM76"/>
<dbReference type="SUPFAM" id="SSF55729">
    <property type="entry name" value="Acyl-CoA N-acyltransferases (Nat)"/>
    <property type="match status" value="1"/>
</dbReference>
<keyword evidence="4" id="KW-0012">Acyltransferase</keyword>
<protein>
    <recommendedName>
        <fullName evidence="2">glycylpeptide N-tetradecanoyltransferase</fullName>
        <ecNumber evidence="2">2.3.1.97</ecNumber>
    </recommendedName>
    <alternativeName>
        <fullName evidence="5">Myristoyl-CoA:protein N-myristoyltransferase</fullName>
    </alternativeName>
</protein>